<gene>
    <name evidence="2" type="ORF">PHMEG_00010702</name>
</gene>
<proteinExistence type="predicted"/>
<name>A0A225WD18_9STRA</name>
<evidence type="ECO:0000313" key="2">
    <source>
        <dbReference type="EMBL" id="OWZ15626.1"/>
    </source>
</evidence>
<dbReference type="EMBL" id="NBNE01001085">
    <property type="protein sequence ID" value="OWZ15626.1"/>
    <property type="molecule type" value="Genomic_DNA"/>
</dbReference>
<dbReference type="AlphaFoldDB" id="A0A225WD18"/>
<feature type="region of interest" description="Disordered" evidence="1">
    <location>
        <begin position="172"/>
        <end position="193"/>
    </location>
</feature>
<keyword evidence="3" id="KW-1185">Reference proteome</keyword>
<reference evidence="3" key="1">
    <citation type="submission" date="2017-03" db="EMBL/GenBank/DDBJ databases">
        <title>Phytopthora megakarya and P. palmivora, two closely related causual agents of cacao black pod achieved similar genome size and gene model numbers by different mechanisms.</title>
        <authorList>
            <person name="Ali S."/>
            <person name="Shao J."/>
            <person name="Larry D.J."/>
            <person name="Kronmiller B."/>
            <person name="Shen D."/>
            <person name="Strem M.D."/>
            <person name="Melnick R.L."/>
            <person name="Guiltinan M.J."/>
            <person name="Tyler B.M."/>
            <person name="Meinhardt L.W."/>
            <person name="Bailey B.A."/>
        </authorList>
    </citation>
    <scope>NUCLEOTIDE SEQUENCE [LARGE SCALE GENOMIC DNA]</scope>
    <source>
        <strain evidence="3">zdho120</strain>
    </source>
</reference>
<sequence>MIERATLKHHATPEGQNWSVKQSAPSICEALGIECPRCWAWQGKYPRKPPRGGCLGVKRITINGKSAFRNADVNGVLDIPFCPDTGSDVKMIDRPQPTVAIDTPLGIVAVGGSSVLCHGKLRVDIPIVTVAGPVHLSGIECLEFRHCGRLAGFLVGFAQLVQQHIETAEYETDGIPNDDMNMLGTSEDKVVDN</sequence>
<protein>
    <submittedName>
        <fullName evidence="2">Uncharacterized protein</fullName>
    </submittedName>
</protein>
<organism evidence="2 3">
    <name type="scientific">Phytophthora megakarya</name>
    <dbReference type="NCBI Taxonomy" id="4795"/>
    <lineage>
        <taxon>Eukaryota</taxon>
        <taxon>Sar</taxon>
        <taxon>Stramenopiles</taxon>
        <taxon>Oomycota</taxon>
        <taxon>Peronosporomycetes</taxon>
        <taxon>Peronosporales</taxon>
        <taxon>Peronosporaceae</taxon>
        <taxon>Phytophthora</taxon>
    </lineage>
</organism>
<comment type="caution">
    <text evidence="2">The sequence shown here is derived from an EMBL/GenBank/DDBJ whole genome shotgun (WGS) entry which is preliminary data.</text>
</comment>
<evidence type="ECO:0000313" key="3">
    <source>
        <dbReference type="Proteomes" id="UP000198211"/>
    </source>
</evidence>
<dbReference type="Proteomes" id="UP000198211">
    <property type="component" value="Unassembled WGS sequence"/>
</dbReference>
<accession>A0A225WD18</accession>
<evidence type="ECO:0000256" key="1">
    <source>
        <dbReference type="SAM" id="MobiDB-lite"/>
    </source>
</evidence>